<keyword evidence="3" id="KW-1185">Reference proteome</keyword>
<dbReference type="AlphaFoldDB" id="A0A812PUE7"/>
<evidence type="ECO:0000256" key="1">
    <source>
        <dbReference type="SAM" id="MobiDB-lite"/>
    </source>
</evidence>
<dbReference type="Proteomes" id="UP000649617">
    <property type="component" value="Unassembled WGS sequence"/>
</dbReference>
<reference evidence="2" key="1">
    <citation type="submission" date="2021-02" db="EMBL/GenBank/DDBJ databases">
        <authorList>
            <person name="Dougan E. K."/>
            <person name="Rhodes N."/>
            <person name="Thang M."/>
            <person name="Chan C."/>
        </authorList>
    </citation>
    <scope>NUCLEOTIDE SEQUENCE</scope>
</reference>
<organism evidence="2 3">
    <name type="scientific">Symbiodinium pilosum</name>
    <name type="common">Dinoflagellate</name>
    <dbReference type="NCBI Taxonomy" id="2952"/>
    <lineage>
        <taxon>Eukaryota</taxon>
        <taxon>Sar</taxon>
        <taxon>Alveolata</taxon>
        <taxon>Dinophyceae</taxon>
        <taxon>Suessiales</taxon>
        <taxon>Symbiodiniaceae</taxon>
        <taxon>Symbiodinium</taxon>
    </lineage>
</organism>
<feature type="compositionally biased region" description="Acidic residues" evidence="1">
    <location>
        <begin position="975"/>
        <end position="994"/>
    </location>
</feature>
<feature type="compositionally biased region" description="Basic and acidic residues" evidence="1">
    <location>
        <begin position="919"/>
        <end position="932"/>
    </location>
</feature>
<feature type="compositionally biased region" description="Acidic residues" evidence="1">
    <location>
        <begin position="741"/>
        <end position="750"/>
    </location>
</feature>
<evidence type="ECO:0000313" key="3">
    <source>
        <dbReference type="Proteomes" id="UP000649617"/>
    </source>
</evidence>
<feature type="region of interest" description="Disordered" evidence="1">
    <location>
        <begin position="729"/>
        <end position="750"/>
    </location>
</feature>
<evidence type="ECO:0000313" key="2">
    <source>
        <dbReference type="EMBL" id="CAE7361212.1"/>
    </source>
</evidence>
<feature type="region of interest" description="Disordered" evidence="1">
    <location>
        <begin position="915"/>
        <end position="1000"/>
    </location>
</feature>
<proteinExistence type="predicted"/>
<dbReference type="EMBL" id="CAJNIZ010014398">
    <property type="protein sequence ID" value="CAE7361212.1"/>
    <property type="molecule type" value="Genomic_DNA"/>
</dbReference>
<accession>A0A812PUE7</accession>
<name>A0A812PUE7_SYMPI</name>
<sequence length="1000" mass="109526">MADASSEWKHSDFFALSEADEIVLKKQIAQCLGVRYANVKQDKPLSESTYGVTPFSKDAVESALGNLDTAQKALSTNPQDPALLAAEKAASVMVCTISGLLVRWKPLKPANVGYILEWGERKLEAWDPAIERRAGGLDNKVPWEAQHLTLSNSSSLLALIVEIVYFYKHGMLKPLFRGEPLEPEIASLVSAFKGIRVSLHLRAIADEVELMNASENVDQFERKRHTELDNLQTVAVWQRNVIVHGLSGTPLDCFKYAVALADCRADKPPPWLVSELKGRVNSFETRLSIVKEKNKQWFTTNKVAPQHCQMNSYSNLALRLRFIKGFHALDKLAELASKMGMLRLVSKPFPVPKSVLLGSGILSSEAFSTSAERDSVPSWRNTSSFSGKCLVFDWLVDVLDTRYFAYIVPSGNTEKSAFLSDKAWAAFARLITHFEVCLESEFGPPAGWDQSVTAVLRQMWLGELDTEFVKASDSLPESYDNNKLMSARCKEFPPIARLLNTKSLSAANFVVLQPSALPEKKVEVEKAAADKAAEEEVKTDSNMSPAEKKQLAERLSAEALATRQAEIQTLLQRNAAECYRTRVHIFPNIDSCKSFMESCAGQFSAGLTARTVLVDFTMLSSLQAGKTRHASKAPSKDVQKTLAEDLKKLPSSPIVGHVLARSGGHSIATFQEQIEATHGFKRSIMVPLEVPEEFMRYLRSAQARSRGPTDDVSSGVDFAMFTVGRQILGPKDKGDGAASDGDADMDAGDDDDVVSEQARFLRKEEYVLVQMNERTLPKRYRKTQVDPSVLLSAFNSCLSTTPAALEPSECLVVMTGGTPEPVVAGRASVVNYSHYSSPDPEDPLLGVLAAHAVARIATAMQDFLMKRVQATGLIRIEPPSNTQLPALKQYEYWQITGKIQVRTLDPEADTAKATAKAAAKADKNEGKAEKPDVNAPSGAVLVGNKAPRKRKITAKAKPIAVPDVNNDTSGVEAASDQEEDATDGEEDAGEDDLDSAAWMP</sequence>
<protein>
    <submittedName>
        <fullName evidence="2">Uncharacterized protein</fullName>
    </submittedName>
</protein>
<gene>
    <name evidence="2" type="ORF">SPIL2461_LOCUS8643</name>
</gene>
<comment type="caution">
    <text evidence="2">The sequence shown here is derived from an EMBL/GenBank/DDBJ whole genome shotgun (WGS) entry which is preliminary data.</text>
</comment>